<dbReference type="EMBL" id="UINC01107902">
    <property type="protein sequence ID" value="SVC73620.1"/>
    <property type="molecule type" value="Genomic_DNA"/>
</dbReference>
<sequence>MSLLLPPSPVANKRVTYVPKTVQDIFLDALDPYDKICYINERIN</sequence>
<protein>
    <submittedName>
        <fullName evidence="1">Uncharacterized protein</fullName>
    </submittedName>
</protein>
<proteinExistence type="predicted"/>
<dbReference type="AlphaFoldDB" id="A0A382PLJ0"/>
<gene>
    <name evidence="1" type="ORF">METZ01_LOCUS326474</name>
</gene>
<accession>A0A382PLJ0</accession>
<evidence type="ECO:0000313" key="1">
    <source>
        <dbReference type="EMBL" id="SVC73620.1"/>
    </source>
</evidence>
<reference evidence="1" key="1">
    <citation type="submission" date="2018-05" db="EMBL/GenBank/DDBJ databases">
        <authorList>
            <person name="Lanie J.A."/>
            <person name="Ng W.-L."/>
            <person name="Kazmierczak K.M."/>
            <person name="Andrzejewski T.M."/>
            <person name="Davidsen T.M."/>
            <person name="Wayne K.J."/>
            <person name="Tettelin H."/>
            <person name="Glass J.I."/>
            <person name="Rusch D."/>
            <person name="Podicherti R."/>
            <person name="Tsui H.-C.T."/>
            <person name="Winkler M.E."/>
        </authorList>
    </citation>
    <scope>NUCLEOTIDE SEQUENCE</scope>
</reference>
<name>A0A382PLJ0_9ZZZZ</name>
<feature type="non-terminal residue" evidence="1">
    <location>
        <position position="44"/>
    </location>
</feature>
<organism evidence="1">
    <name type="scientific">marine metagenome</name>
    <dbReference type="NCBI Taxonomy" id="408172"/>
    <lineage>
        <taxon>unclassified sequences</taxon>
        <taxon>metagenomes</taxon>
        <taxon>ecological metagenomes</taxon>
    </lineage>
</organism>